<accession>A0A5E4Z7Z0</accession>
<protein>
    <submittedName>
        <fullName evidence="1">Uncharacterized protein</fullName>
    </submittedName>
</protein>
<dbReference type="Proteomes" id="UP000343335">
    <property type="component" value="Unassembled WGS sequence"/>
</dbReference>
<dbReference type="EMBL" id="CABPSA010000014">
    <property type="protein sequence ID" value="VVE57279.1"/>
    <property type="molecule type" value="Genomic_DNA"/>
</dbReference>
<dbReference type="AlphaFoldDB" id="A0A5E4Z7Z0"/>
<name>A0A5E4Z7Z0_9BURK</name>
<reference evidence="1 2" key="1">
    <citation type="submission" date="2019-08" db="EMBL/GenBank/DDBJ databases">
        <authorList>
            <person name="Peeters C."/>
        </authorList>
    </citation>
    <scope>NUCLEOTIDE SEQUENCE [LARGE SCALE GENOMIC DNA]</scope>
    <source>
        <strain evidence="1 2">LMG 31010</strain>
    </source>
</reference>
<evidence type="ECO:0000313" key="2">
    <source>
        <dbReference type="Proteomes" id="UP000343335"/>
    </source>
</evidence>
<gene>
    <name evidence="1" type="ORF">PCO31010_05180</name>
</gene>
<sequence>MSPTIIAITVTIALGVSTVVPRPTAVAPVSVVTILINPLEGVWRWGMGDSARLDPRLVLRIERALDALAASRLRVGVADIIDSID</sequence>
<organism evidence="1 2">
    <name type="scientific">Pandoraea commovens</name>
    <dbReference type="NCBI Taxonomy" id="2508289"/>
    <lineage>
        <taxon>Bacteria</taxon>
        <taxon>Pseudomonadati</taxon>
        <taxon>Pseudomonadota</taxon>
        <taxon>Betaproteobacteria</taxon>
        <taxon>Burkholderiales</taxon>
        <taxon>Burkholderiaceae</taxon>
        <taxon>Pandoraea</taxon>
    </lineage>
</organism>
<evidence type="ECO:0000313" key="1">
    <source>
        <dbReference type="EMBL" id="VVE57279.1"/>
    </source>
</evidence>
<proteinExistence type="predicted"/>